<dbReference type="PANTHER" id="PTHR33332">
    <property type="entry name" value="REVERSE TRANSCRIPTASE DOMAIN-CONTAINING PROTEIN"/>
    <property type="match status" value="1"/>
</dbReference>
<evidence type="ECO:0000313" key="1">
    <source>
        <dbReference type="EMBL" id="TRZ10136.1"/>
    </source>
</evidence>
<dbReference type="EMBL" id="SWJQ01000929">
    <property type="protein sequence ID" value="TRZ10136.1"/>
    <property type="molecule type" value="Genomic_DNA"/>
</dbReference>
<protein>
    <recommendedName>
        <fullName evidence="3">Reverse transcriptase</fullName>
    </recommendedName>
</protein>
<organism evidence="1 2">
    <name type="scientific">Zosterops borbonicus</name>
    <dbReference type="NCBI Taxonomy" id="364589"/>
    <lineage>
        <taxon>Eukaryota</taxon>
        <taxon>Metazoa</taxon>
        <taxon>Chordata</taxon>
        <taxon>Craniata</taxon>
        <taxon>Vertebrata</taxon>
        <taxon>Euteleostomi</taxon>
        <taxon>Archelosauria</taxon>
        <taxon>Archosauria</taxon>
        <taxon>Dinosauria</taxon>
        <taxon>Saurischia</taxon>
        <taxon>Theropoda</taxon>
        <taxon>Coelurosauria</taxon>
        <taxon>Aves</taxon>
        <taxon>Neognathae</taxon>
        <taxon>Neoaves</taxon>
        <taxon>Telluraves</taxon>
        <taxon>Australaves</taxon>
        <taxon>Passeriformes</taxon>
        <taxon>Sylvioidea</taxon>
        <taxon>Zosteropidae</taxon>
        <taxon>Zosterops</taxon>
    </lineage>
</organism>
<sequence>MEQILMETMLGHVEDREVFGDSQCGFTKGKFCLTNLEAFYDRIIALVDDGGTTDIIYLDLCKAFDTVPHDILISELERHGFDG</sequence>
<dbReference type="OrthoDB" id="9382584at2759"/>
<evidence type="ECO:0008006" key="3">
    <source>
        <dbReference type="Google" id="ProtNLM"/>
    </source>
</evidence>
<keyword evidence="2" id="KW-1185">Reference proteome</keyword>
<gene>
    <name evidence="1" type="ORF">HGM15179_016969</name>
</gene>
<comment type="caution">
    <text evidence="1">The sequence shown here is derived from an EMBL/GenBank/DDBJ whole genome shotgun (WGS) entry which is preliminary data.</text>
</comment>
<accession>A0A8K1G1U6</accession>
<proteinExistence type="predicted"/>
<reference evidence="1" key="1">
    <citation type="submission" date="2019-04" db="EMBL/GenBank/DDBJ databases">
        <title>Genome assembly of Zosterops borbonicus 15179.</title>
        <authorList>
            <person name="Leroy T."/>
            <person name="Anselmetti Y."/>
            <person name="Tilak M.-K."/>
            <person name="Nabholz B."/>
        </authorList>
    </citation>
    <scope>NUCLEOTIDE SEQUENCE</scope>
    <source>
        <strain evidence="1">HGM_15179</strain>
        <tissue evidence="1">Muscle</tissue>
    </source>
</reference>
<evidence type="ECO:0000313" key="2">
    <source>
        <dbReference type="Proteomes" id="UP000796761"/>
    </source>
</evidence>
<dbReference type="AlphaFoldDB" id="A0A8K1G1U6"/>
<name>A0A8K1G1U6_9PASS</name>
<dbReference type="Proteomes" id="UP000796761">
    <property type="component" value="Unassembled WGS sequence"/>
</dbReference>